<dbReference type="EMBL" id="AP018694">
    <property type="protein sequence ID" value="BBE18462.1"/>
    <property type="molecule type" value="Genomic_DNA"/>
</dbReference>
<dbReference type="Pfam" id="PF10091">
    <property type="entry name" value="Glycoamylase"/>
    <property type="match status" value="1"/>
</dbReference>
<proteinExistence type="predicted"/>
<dbReference type="KEGG" id="anf:AQPE_2624"/>
<evidence type="ECO:0000259" key="1">
    <source>
        <dbReference type="Pfam" id="PF10091"/>
    </source>
</evidence>
<dbReference type="InterPro" id="IPR016883">
    <property type="entry name" value="UCP028431"/>
</dbReference>
<name>A0A5K7SA67_9BACT</name>
<dbReference type="Gene3D" id="1.50.10.140">
    <property type="match status" value="1"/>
</dbReference>
<feature type="domain" description="Glycoamylase-like" evidence="1">
    <location>
        <begin position="212"/>
        <end position="429"/>
    </location>
</feature>
<evidence type="ECO:0000313" key="3">
    <source>
        <dbReference type="Proteomes" id="UP001193389"/>
    </source>
</evidence>
<dbReference type="PIRSF" id="PIRSF028431">
    <property type="entry name" value="UCP028431"/>
    <property type="match status" value="1"/>
</dbReference>
<reference evidence="2" key="1">
    <citation type="journal article" date="2020" name="Int. J. Syst. Evol. Microbiol.">
        <title>Aquipluma nitroreducens gen. nov. sp. nov., a novel facultatively anaerobic bacterium isolated from a freshwater lake.</title>
        <authorList>
            <person name="Watanabe M."/>
            <person name="Kojima H."/>
            <person name="Fukui M."/>
        </authorList>
    </citation>
    <scope>NUCLEOTIDE SEQUENCE</scope>
    <source>
        <strain evidence="2">MeG22</strain>
    </source>
</reference>
<dbReference type="PROSITE" id="PS51257">
    <property type="entry name" value="PROKAR_LIPOPROTEIN"/>
    <property type="match status" value="1"/>
</dbReference>
<accession>A0A5K7SA67</accession>
<sequence length="444" mass="50570">MQLFKLNLIILLATACSFLPHKPNEEKKSQSQLNDDQLLDTIQYRTFQYFWDGAEPNSGMACERIHTDGVYPENDKNVVTSGGSGFGVMSIVVGIDRGFITREAGIGRLAKITSFLEKADRFHGAWPHWMFGETGKVKPFSTKDNGGDIVETAYLIQGLICVKNYLKQDVPAEKALADQIAKLCNEVEWSWYQNGKPALYWHWSPTYNWEMNFAIEGYNECLIAYVLGASSPTYPLSPEAYHQCWARGGGINAETTKYGYTLKLKHNGAAEYGGPLFWAHYSYLGLDPRNLKDKYASYWDENRNQVMIDYNYCVENPKKFKDYGPECWGLTASYSINGYDAHMPSNDLGVISPTAALSSFPYSPEESMRAARYFYEKMGSKLWGKYGFYDAFSETENWCPSHYLAIDQGPIVVMIENYRSQLLWKLFMQDKDVQNGLTKLGFTF</sequence>
<gene>
    <name evidence="2" type="ORF">AQPE_2624</name>
</gene>
<dbReference type="InterPro" id="IPR019282">
    <property type="entry name" value="Glycoamylase-like_cons_dom"/>
</dbReference>
<evidence type="ECO:0000313" key="2">
    <source>
        <dbReference type="EMBL" id="BBE18462.1"/>
    </source>
</evidence>
<organism evidence="2 3">
    <name type="scientific">Aquipluma nitroreducens</name>
    <dbReference type="NCBI Taxonomy" id="2010828"/>
    <lineage>
        <taxon>Bacteria</taxon>
        <taxon>Pseudomonadati</taxon>
        <taxon>Bacteroidota</taxon>
        <taxon>Bacteroidia</taxon>
        <taxon>Marinilabiliales</taxon>
        <taxon>Prolixibacteraceae</taxon>
        <taxon>Aquipluma</taxon>
    </lineage>
</organism>
<dbReference type="AlphaFoldDB" id="A0A5K7SA67"/>
<keyword evidence="3" id="KW-1185">Reference proteome</keyword>
<dbReference type="Proteomes" id="UP001193389">
    <property type="component" value="Chromosome"/>
</dbReference>
<protein>
    <submittedName>
        <fullName evidence="2">Periplasmic beta-glucosidase</fullName>
    </submittedName>
</protein>